<evidence type="ECO:0000313" key="1">
    <source>
        <dbReference type="EMBL" id="EIW82637.1"/>
    </source>
</evidence>
<comment type="caution">
    <text evidence="1">The sequence shown here is derived from an EMBL/GenBank/DDBJ whole genome shotgun (WGS) entry which is preliminary data.</text>
</comment>
<keyword evidence="2" id="KW-1185">Reference proteome</keyword>
<dbReference type="GeneID" id="19207513"/>
<accession>A0A5M3MUF5</accession>
<dbReference type="EMBL" id="JH711576">
    <property type="protein sequence ID" value="EIW82637.1"/>
    <property type="molecule type" value="Genomic_DNA"/>
</dbReference>
<reference evidence="2" key="1">
    <citation type="journal article" date="2012" name="Science">
        <title>The Paleozoic origin of enzymatic lignin decomposition reconstructed from 31 fungal genomes.</title>
        <authorList>
            <person name="Floudas D."/>
            <person name="Binder M."/>
            <person name="Riley R."/>
            <person name="Barry K."/>
            <person name="Blanchette R.A."/>
            <person name="Henrissat B."/>
            <person name="Martinez A.T."/>
            <person name="Otillar R."/>
            <person name="Spatafora J.W."/>
            <person name="Yadav J.S."/>
            <person name="Aerts A."/>
            <person name="Benoit I."/>
            <person name="Boyd A."/>
            <person name="Carlson A."/>
            <person name="Copeland A."/>
            <person name="Coutinho P.M."/>
            <person name="de Vries R.P."/>
            <person name="Ferreira P."/>
            <person name="Findley K."/>
            <person name="Foster B."/>
            <person name="Gaskell J."/>
            <person name="Glotzer D."/>
            <person name="Gorecki P."/>
            <person name="Heitman J."/>
            <person name="Hesse C."/>
            <person name="Hori C."/>
            <person name="Igarashi K."/>
            <person name="Jurgens J.A."/>
            <person name="Kallen N."/>
            <person name="Kersten P."/>
            <person name="Kohler A."/>
            <person name="Kuees U."/>
            <person name="Kumar T.K.A."/>
            <person name="Kuo A."/>
            <person name="LaButti K."/>
            <person name="Larrondo L.F."/>
            <person name="Lindquist E."/>
            <person name="Ling A."/>
            <person name="Lombard V."/>
            <person name="Lucas S."/>
            <person name="Lundell T."/>
            <person name="Martin R."/>
            <person name="McLaughlin D.J."/>
            <person name="Morgenstern I."/>
            <person name="Morin E."/>
            <person name="Murat C."/>
            <person name="Nagy L.G."/>
            <person name="Nolan M."/>
            <person name="Ohm R.A."/>
            <person name="Patyshakuliyeva A."/>
            <person name="Rokas A."/>
            <person name="Ruiz-Duenas F.J."/>
            <person name="Sabat G."/>
            <person name="Salamov A."/>
            <person name="Samejima M."/>
            <person name="Schmutz J."/>
            <person name="Slot J.C."/>
            <person name="St John F."/>
            <person name="Stenlid J."/>
            <person name="Sun H."/>
            <person name="Sun S."/>
            <person name="Syed K."/>
            <person name="Tsang A."/>
            <person name="Wiebenga A."/>
            <person name="Young D."/>
            <person name="Pisabarro A."/>
            <person name="Eastwood D.C."/>
            <person name="Martin F."/>
            <person name="Cullen D."/>
            <person name="Grigoriev I.V."/>
            <person name="Hibbett D.S."/>
        </authorList>
    </citation>
    <scope>NUCLEOTIDE SEQUENCE [LARGE SCALE GENOMIC DNA]</scope>
    <source>
        <strain evidence="2">RWD-64-598 SS2</strain>
    </source>
</reference>
<organism evidence="1 2">
    <name type="scientific">Coniophora puteana (strain RWD-64-598)</name>
    <name type="common">Brown rot fungus</name>
    <dbReference type="NCBI Taxonomy" id="741705"/>
    <lineage>
        <taxon>Eukaryota</taxon>
        <taxon>Fungi</taxon>
        <taxon>Dikarya</taxon>
        <taxon>Basidiomycota</taxon>
        <taxon>Agaricomycotina</taxon>
        <taxon>Agaricomycetes</taxon>
        <taxon>Agaricomycetidae</taxon>
        <taxon>Boletales</taxon>
        <taxon>Coniophorineae</taxon>
        <taxon>Coniophoraceae</taxon>
        <taxon>Coniophora</taxon>
    </lineage>
</organism>
<evidence type="ECO:0000313" key="2">
    <source>
        <dbReference type="Proteomes" id="UP000053558"/>
    </source>
</evidence>
<feature type="non-terminal residue" evidence="1">
    <location>
        <position position="245"/>
    </location>
</feature>
<protein>
    <submittedName>
        <fullName evidence="1">Uncharacterized protein</fullName>
    </submittedName>
</protein>
<dbReference type="OrthoDB" id="2691851at2759"/>
<dbReference type="KEGG" id="cput:CONPUDRAFT_52515"/>
<sequence length="245" mass="28044">MLLAPYALEECLLQLPHLKGKRSNVRTLIDPSDHQNVPRATKLIKAVISLKDEVERDELSPTQMKELTGYILLGELFNALLDPFINPSTSLSERLQLLSTYAHLAFALFKLHGPSFMTGQLYSDTQSLVKCCYFMVAQQQILDDSQPMFLHLIGSDRLEEQFCELRTETHDRNCDTLQVCERLSTSAERVSVYSRHPSWRKSYRRMSYTGREDEVDHVNPTFFTGNLIVCNVDLQGVWDLGRSNA</sequence>
<proteinExistence type="predicted"/>
<dbReference type="RefSeq" id="XP_007766342.1">
    <property type="nucleotide sequence ID" value="XM_007768152.1"/>
</dbReference>
<name>A0A5M3MUF5_CONPW</name>
<dbReference type="OMA" id="VALESEW"/>
<dbReference type="AlphaFoldDB" id="A0A5M3MUF5"/>
<gene>
    <name evidence="1" type="ORF">CONPUDRAFT_52515</name>
</gene>
<dbReference type="Proteomes" id="UP000053558">
    <property type="component" value="Unassembled WGS sequence"/>
</dbReference>